<proteinExistence type="predicted"/>
<organism evidence="1 2">
    <name type="scientific">Tetrahymena thermophila (strain SB210)</name>
    <dbReference type="NCBI Taxonomy" id="312017"/>
    <lineage>
        <taxon>Eukaryota</taxon>
        <taxon>Sar</taxon>
        <taxon>Alveolata</taxon>
        <taxon>Ciliophora</taxon>
        <taxon>Intramacronucleata</taxon>
        <taxon>Oligohymenophorea</taxon>
        <taxon>Hymenostomatida</taxon>
        <taxon>Tetrahymenina</taxon>
        <taxon>Tetrahymenidae</taxon>
        <taxon>Tetrahymena</taxon>
    </lineage>
</organism>
<dbReference type="EMBL" id="GG662856">
    <property type="protein sequence ID" value="EWS76604.1"/>
    <property type="molecule type" value="Genomic_DNA"/>
</dbReference>
<accession>W7XLN6</accession>
<dbReference type="RefSeq" id="XP_012650890.1">
    <property type="nucleotide sequence ID" value="XM_012795436.1"/>
</dbReference>
<dbReference type="InParanoid" id="W7XLN6"/>
<name>W7XLN6_TETTS</name>
<sequence>MHIKISLYILKQMDLQKFSTLTQQTDKYIWYKNLLEQKELKYVINNNNLLFRQPQIKFLFLTIKEIIQLEYFQIQVTLRLLSQQNILFHFKSNVKIIQSLLSLLT</sequence>
<protein>
    <submittedName>
        <fullName evidence="1">Uncharacterized protein</fullName>
    </submittedName>
</protein>
<dbReference type="Proteomes" id="UP000009168">
    <property type="component" value="Unassembled WGS sequence"/>
</dbReference>
<dbReference type="KEGG" id="tet:TTHERM_000414170"/>
<keyword evidence="2" id="KW-1185">Reference proteome</keyword>
<reference evidence="2" key="1">
    <citation type="journal article" date="2006" name="PLoS Biol.">
        <title>Macronuclear genome sequence of the ciliate Tetrahymena thermophila, a model eukaryote.</title>
        <authorList>
            <person name="Eisen J.A."/>
            <person name="Coyne R.S."/>
            <person name="Wu M."/>
            <person name="Wu D."/>
            <person name="Thiagarajan M."/>
            <person name="Wortman J.R."/>
            <person name="Badger J.H."/>
            <person name="Ren Q."/>
            <person name="Amedeo P."/>
            <person name="Jones K.M."/>
            <person name="Tallon L.J."/>
            <person name="Delcher A.L."/>
            <person name="Salzberg S.L."/>
            <person name="Silva J.C."/>
            <person name="Haas B.J."/>
            <person name="Majoros W.H."/>
            <person name="Farzad M."/>
            <person name="Carlton J.M."/>
            <person name="Smith R.K. Jr."/>
            <person name="Garg J."/>
            <person name="Pearlman R.E."/>
            <person name="Karrer K.M."/>
            <person name="Sun L."/>
            <person name="Manning G."/>
            <person name="Elde N.C."/>
            <person name="Turkewitz A.P."/>
            <person name="Asai D.J."/>
            <person name="Wilkes D.E."/>
            <person name="Wang Y."/>
            <person name="Cai H."/>
            <person name="Collins K."/>
            <person name="Stewart B.A."/>
            <person name="Lee S.R."/>
            <person name="Wilamowska K."/>
            <person name="Weinberg Z."/>
            <person name="Ruzzo W.L."/>
            <person name="Wloga D."/>
            <person name="Gaertig J."/>
            <person name="Frankel J."/>
            <person name="Tsao C.-C."/>
            <person name="Gorovsky M.A."/>
            <person name="Keeling P.J."/>
            <person name="Waller R.F."/>
            <person name="Patron N.J."/>
            <person name="Cherry J.M."/>
            <person name="Stover N.A."/>
            <person name="Krieger C.J."/>
            <person name="del Toro C."/>
            <person name="Ryder H.F."/>
            <person name="Williamson S.C."/>
            <person name="Barbeau R.A."/>
            <person name="Hamilton E.P."/>
            <person name="Orias E."/>
        </authorList>
    </citation>
    <scope>NUCLEOTIDE SEQUENCE [LARGE SCALE GENOMIC DNA]</scope>
    <source>
        <strain evidence="2">SB210</strain>
    </source>
</reference>
<evidence type="ECO:0000313" key="2">
    <source>
        <dbReference type="Proteomes" id="UP000009168"/>
    </source>
</evidence>
<gene>
    <name evidence="1" type="ORF">TTHERM_000414170</name>
</gene>
<evidence type="ECO:0000313" key="1">
    <source>
        <dbReference type="EMBL" id="EWS76604.1"/>
    </source>
</evidence>
<dbReference type="AlphaFoldDB" id="W7XLN6"/>
<dbReference type="GeneID" id="24438820"/>